<dbReference type="GO" id="GO:0003723">
    <property type="term" value="F:RNA binding"/>
    <property type="evidence" value="ECO:0007669"/>
    <property type="project" value="UniProtKB-KW"/>
</dbReference>
<dbReference type="EMBL" id="FOGF01000037">
    <property type="protein sequence ID" value="SER33368.1"/>
    <property type="molecule type" value="Genomic_DNA"/>
</dbReference>
<dbReference type="AlphaFoldDB" id="A0A1H9NBV3"/>
<name>A0A1H9NBV3_9LACT</name>
<keyword evidence="3" id="KW-1185">Reference proteome</keyword>
<dbReference type="STRING" id="137733.SAMN05421767_13717"/>
<organism evidence="2 3">
    <name type="scientific">Granulicatella balaenopterae</name>
    <dbReference type="NCBI Taxonomy" id="137733"/>
    <lineage>
        <taxon>Bacteria</taxon>
        <taxon>Bacillati</taxon>
        <taxon>Bacillota</taxon>
        <taxon>Bacilli</taxon>
        <taxon>Lactobacillales</taxon>
        <taxon>Carnobacteriaceae</taxon>
        <taxon>Granulicatella</taxon>
    </lineage>
</organism>
<dbReference type="RefSeq" id="WP_089747488.1">
    <property type="nucleotide sequence ID" value="NZ_FOGF01000037.1"/>
</dbReference>
<dbReference type="SUPFAM" id="SSF55174">
    <property type="entry name" value="Alpha-L RNA-binding motif"/>
    <property type="match status" value="1"/>
</dbReference>
<proteinExistence type="predicted"/>
<dbReference type="InterPro" id="IPR014330">
    <property type="entry name" value="RNA-bd_S4-rel_YaaA"/>
</dbReference>
<dbReference type="InterPro" id="IPR036986">
    <property type="entry name" value="S4_RNA-bd_sf"/>
</dbReference>
<dbReference type="Pfam" id="PF13275">
    <property type="entry name" value="S4_2"/>
    <property type="match status" value="1"/>
</dbReference>
<sequence length="85" mass="9603">MTKIVLIEDDFITLGRFLKHVDIISTGGQAKWYLQEYVIFVDGEPENRRGKKLFPGTQVEVPGEGFFIIKQGSEEAVEESELTIA</sequence>
<protein>
    <submittedName>
        <fullName evidence="2">S4 domain protein YaaA</fullName>
    </submittedName>
</protein>
<dbReference type="Gene3D" id="3.10.290.10">
    <property type="entry name" value="RNA-binding S4 domain"/>
    <property type="match status" value="1"/>
</dbReference>
<gene>
    <name evidence="2" type="ORF">SAMN05421767_13717</name>
</gene>
<evidence type="ECO:0000256" key="1">
    <source>
        <dbReference type="PROSITE-ProRule" id="PRU00182"/>
    </source>
</evidence>
<dbReference type="OrthoDB" id="9811532at2"/>
<evidence type="ECO:0000313" key="2">
    <source>
        <dbReference type="EMBL" id="SER33368.1"/>
    </source>
</evidence>
<dbReference type="PROSITE" id="PS50889">
    <property type="entry name" value="S4"/>
    <property type="match status" value="1"/>
</dbReference>
<dbReference type="NCBIfam" id="TIGR02988">
    <property type="entry name" value="YaaA_near_RecF"/>
    <property type="match status" value="1"/>
</dbReference>
<keyword evidence="1" id="KW-0694">RNA-binding</keyword>
<dbReference type="Proteomes" id="UP000198556">
    <property type="component" value="Unassembled WGS sequence"/>
</dbReference>
<accession>A0A1H9NBV3</accession>
<evidence type="ECO:0000313" key="3">
    <source>
        <dbReference type="Proteomes" id="UP000198556"/>
    </source>
</evidence>
<reference evidence="2 3" key="1">
    <citation type="submission" date="2016-10" db="EMBL/GenBank/DDBJ databases">
        <authorList>
            <person name="de Groot N.N."/>
        </authorList>
    </citation>
    <scope>NUCLEOTIDE SEQUENCE [LARGE SCALE GENOMIC DNA]</scope>
    <source>
        <strain evidence="2 3">DSM 15827</strain>
    </source>
</reference>